<evidence type="ECO:0000313" key="1">
    <source>
        <dbReference type="EMBL" id="BAJ64138.1"/>
    </source>
</evidence>
<dbReference type="HOGENOM" id="CLU_3195433_0_0_0"/>
<keyword evidence="2" id="KW-1185">Reference proteome</keyword>
<dbReference type="InParanoid" id="E8MXQ7"/>
<accession>E8MXQ7</accession>
<dbReference type="AlphaFoldDB" id="E8MXQ7"/>
<dbReference type="Proteomes" id="UP000008922">
    <property type="component" value="Chromosome"/>
</dbReference>
<organism evidence="1 2">
    <name type="scientific">Anaerolinea thermophila (strain DSM 14523 / JCM 11388 / NBRC 100420 / UNI-1)</name>
    <dbReference type="NCBI Taxonomy" id="926569"/>
    <lineage>
        <taxon>Bacteria</taxon>
        <taxon>Bacillati</taxon>
        <taxon>Chloroflexota</taxon>
        <taxon>Anaerolineae</taxon>
        <taxon>Anaerolineales</taxon>
        <taxon>Anaerolineaceae</taxon>
        <taxon>Anaerolinea</taxon>
    </lineage>
</organism>
<name>E8MXQ7_ANATU</name>
<dbReference type="EMBL" id="AP012029">
    <property type="protein sequence ID" value="BAJ64138.1"/>
    <property type="molecule type" value="Genomic_DNA"/>
</dbReference>
<dbReference type="STRING" id="926569.ANT_21120"/>
<evidence type="ECO:0000313" key="2">
    <source>
        <dbReference type="Proteomes" id="UP000008922"/>
    </source>
</evidence>
<protein>
    <submittedName>
        <fullName evidence="1">Uncharacterized protein</fullName>
    </submittedName>
</protein>
<reference evidence="1 2" key="1">
    <citation type="submission" date="2010-12" db="EMBL/GenBank/DDBJ databases">
        <title>Whole genome sequence of Anaerolinea thermophila UNI-1.</title>
        <authorList>
            <person name="Narita-Yamada S."/>
            <person name="Kishi E."/>
            <person name="Watanabe Y."/>
            <person name="Takasaki K."/>
            <person name="Ankai A."/>
            <person name="Oguchi A."/>
            <person name="Fukui S."/>
            <person name="Takahashi M."/>
            <person name="Yashiro I."/>
            <person name="Hosoyama A."/>
            <person name="Sekiguchi Y."/>
            <person name="Hanada S."/>
            <person name="Fujita N."/>
        </authorList>
    </citation>
    <scope>NUCLEOTIDE SEQUENCE [LARGE SCALE GENOMIC DNA]</scope>
    <source>
        <strain evidence="2">DSM 14523 / JCM 11388 / NBRC 100420 / UNI-1</strain>
    </source>
</reference>
<sequence length="45" mass="5337">MSIQKEFFPEKTRINSLKQVLIGGKIILNIEYDLKTIPKNRRFLC</sequence>
<gene>
    <name evidence="1" type="ordered locus">ANT_21120</name>
</gene>
<dbReference type="KEGG" id="atm:ANT_21120"/>
<proteinExistence type="predicted"/>